<dbReference type="CDD" id="cd03025">
    <property type="entry name" value="DsbA_FrnE_like"/>
    <property type="match status" value="1"/>
</dbReference>
<name>A0A9W6W8E6_9ACTN</name>
<reference evidence="2" key="1">
    <citation type="submission" date="2023-03" db="EMBL/GenBank/DDBJ databases">
        <title>Actinorhabdospora filicis NBRC 111898.</title>
        <authorList>
            <person name="Ichikawa N."/>
            <person name="Sato H."/>
            <person name="Tonouchi N."/>
        </authorList>
    </citation>
    <scope>NUCLEOTIDE SEQUENCE</scope>
    <source>
        <strain evidence="2">NBRC 111898</strain>
    </source>
</reference>
<accession>A0A9W6W8E6</accession>
<dbReference type="Gene3D" id="3.40.30.10">
    <property type="entry name" value="Glutaredoxin"/>
    <property type="match status" value="1"/>
</dbReference>
<dbReference type="RefSeq" id="WP_285661583.1">
    <property type="nucleotide sequence ID" value="NZ_BSTX01000001.1"/>
</dbReference>
<evidence type="ECO:0000259" key="1">
    <source>
        <dbReference type="Pfam" id="PF01323"/>
    </source>
</evidence>
<evidence type="ECO:0000313" key="2">
    <source>
        <dbReference type="EMBL" id="GLZ76401.1"/>
    </source>
</evidence>
<dbReference type="GO" id="GO:0016491">
    <property type="term" value="F:oxidoreductase activity"/>
    <property type="evidence" value="ECO:0007669"/>
    <property type="project" value="InterPro"/>
</dbReference>
<proteinExistence type="predicted"/>
<dbReference type="InterPro" id="IPR001853">
    <property type="entry name" value="DSBA-like_thioredoxin_dom"/>
</dbReference>
<evidence type="ECO:0000313" key="3">
    <source>
        <dbReference type="Proteomes" id="UP001165079"/>
    </source>
</evidence>
<dbReference type="Pfam" id="PF01323">
    <property type="entry name" value="DSBA"/>
    <property type="match status" value="1"/>
</dbReference>
<sequence length="208" mass="22285">MAGLIYVFDAYCGWCWGFSATMTSLADRHPELPIDVISGGLMTGPRRRPLRDFGYIADANERVTRLTGARFGKGFRKLFHQGDFVMDSEAAARAVAALRAGAEGGRMVAITGAYQRHYFTHGNDLGAPETVRAVADEFGLDAEAVLRDYASPGSLQAAEADFHRAQVLGAEGFPTLLATLDGRYGVIARGAATLEQVEGTLRQNGIAA</sequence>
<dbReference type="AlphaFoldDB" id="A0A9W6W8E6"/>
<protein>
    <submittedName>
        <fullName evidence="2">DsbA family protein</fullName>
    </submittedName>
</protein>
<dbReference type="Proteomes" id="UP001165079">
    <property type="component" value="Unassembled WGS sequence"/>
</dbReference>
<dbReference type="SUPFAM" id="SSF52833">
    <property type="entry name" value="Thioredoxin-like"/>
    <property type="match status" value="1"/>
</dbReference>
<gene>
    <name evidence="2" type="ORF">Afil01_12080</name>
</gene>
<feature type="domain" description="DSBA-like thioredoxin" evidence="1">
    <location>
        <begin position="6"/>
        <end position="201"/>
    </location>
</feature>
<dbReference type="EMBL" id="BSTX01000001">
    <property type="protein sequence ID" value="GLZ76401.1"/>
    <property type="molecule type" value="Genomic_DNA"/>
</dbReference>
<dbReference type="PANTHER" id="PTHR13887:SF54">
    <property type="entry name" value="DSBA FAMILY PROTEIN"/>
    <property type="match status" value="1"/>
</dbReference>
<dbReference type="InterPro" id="IPR036249">
    <property type="entry name" value="Thioredoxin-like_sf"/>
</dbReference>
<dbReference type="Gene3D" id="1.10.472.60">
    <property type="entry name" value="putative protein disulfide isomerase domain"/>
    <property type="match status" value="1"/>
</dbReference>
<dbReference type="PANTHER" id="PTHR13887">
    <property type="entry name" value="GLUTATHIONE S-TRANSFERASE KAPPA"/>
    <property type="match status" value="1"/>
</dbReference>
<comment type="caution">
    <text evidence="2">The sequence shown here is derived from an EMBL/GenBank/DDBJ whole genome shotgun (WGS) entry which is preliminary data.</text>
</comment>
<organism evidence="2 3">
    <name type="scientific">Actinorhabdospora filicis</name>
    <dbReference type="NCBI Taxonomy" id="1785913"/>
    <lineage>
        <taxon>Bacteria</taxon>
        <taxon>Bacillati</taxon>
        <taxon>Actinomycetota</taxon>
        <taxon>Actinomycetes</taxon>
        <taxon>Micromonosporales</taxon>
        <taxon>Micromonosporaceae</taxon>
        <taxon>Actinorhabdospora</taxon>
    </lineage>
</organism>
<keyword evidence="3" id="KW-1185">Reference proteome</keyword>